<keyword evidence="3 6" id="KW-0805">Transcription regulation</keyword>
<reference evidence="7" key="1">
    <citation type="submission" date="2021-06" db="EMBL/GenBank/DDBJ databases">
        <authorList>
            <person name="Kallberg Y."/>
            <person name="Tangrot J."/>
            <person name="Rosling A."/>
        </authorList>
    </citation>
    <scope>NUCLEOTIDE SEQUENCE</scope>
    <source>
        <strain evidence="7">FL130A</strain>
    </source>
</reference>
<keyword evidence="4 6" id="KW-0804">Transcription</keyword>
<evidence type="ECO:0000256" key="1">
    <source>
        <dbReference type="ARBA" id="ARBA00004123"/>
    </source>
</evidence>
<name>A0A9N8ZFW1_9GLOM</name>
<comment type="similarity">
    <text evidence="2 6">Belongs to the Mediator complex subunit 10 family.</text>
</comment>
<evidence type="ECO:0000256" key="6">
    <source>
        <dbReference type="RuleBase" id="RU364146"/>
    </source>
</evidence>
<dbReference type="GO" id="GO:0003712">
    <property type="term" value="F:transcription coregulator activity"/>
    <property type="evidence" value="ECO:0007669"/>
    <property type="project" value="InterPro"/>
</dbReference>
<proteinExistence type="inferred from homology"/>
<evidence type="ECO:0000313" key="7">
    <source>
        <dbReference type="EMBL" id="CAG8495407.1"/>
    </source>
</evidence>
<evidence type="ECO:0000256" key="3">
    <source>
        <dbReference type="ARBA" id="ARBA00023015"/>
    </source>
</evidence>
<keyword evidence="8" id="KW-1185">Reference proteome</keyword>
<dbReference type="GO" id="GO:0016592">
    <property type="term" value="C:mediator complex"/>
    <property type="evidence" value="ECO:0007669"/>
    <property type="project" value="InterPro"/>
</dbReference>
<comment type="subunit">
    <text evidence="6">Component of the Mediator complex.</text>
</comment>
<evidence type="ECO:0000256" key="5">
    <source>
        <dbReference type="ARBA" id="ARBA00023242"/>
    </source>
</evidence>
<evidence type="ECO:0000313" key="8">
    <source>
        <dbReference type="Proteomes" id="UP000789508"/>
    </source>
</evidence>
<accession>A0A9N8ZFW1</accession>
<organism evidence="7 8">
    <name type="scientific">Ambispora leptoticha</name>
    <dbReference type="NCBI Taxonomy" id="144679"/>
    <lineage>
        <taxon>Eukaryota</taxon>
        <taxon>Fungi</taxon>
        <taxon>Fungi incertae sedis</taxon>
        <taxon>Mucoromycota</taxon>
        <taxon>Glomeromycotina</taxon>
        <taxon>Glomeromycetes</taxon>
        <taxon>Archaeosporales</taxon>
        <taxon>Ambisporaceae</taxon>
        <taxon>Ambispora</taxon>
    </lineage>
</organism>
<dbReference type="Pfam" id="PF09748">
    <property type="entry name" value="Med10"/>
    <property type="match status" value="1"/>
</dbReference>
<dbReference type="OrthoDB" id="337270at2759"/>
<dbReference type="EMBL" id="CAJVPS010000568">
    <property type="protein sequence ID" value="CAG8495407.1"/>
    <property type="molecule type" value="Genomic_DNA"/>
</dbReference>
<keyword evidence="6" id="KW-0010">Activator</keyword>
<evidence type="ECO:0000256" key="4">
    <source>
        <dbReference type="ARBA" id="ARBA00023163"/>
    </source>
</evidence>
<dbReference type="Proteomes" id="UP000789508">
    <property type="component" value="Unassembled WGS sequence"/>
</dbReference>
<dbReference type="AlphaFoldDB" id="A0A9N8ZFW1"/>
<evidence type="ECO:0000256" key="2">
    <source>
        <dbReference type="ARBA" id="ARBA00005389"/>
    </source>
</evidence>
<dbReference type="GO" id="GO:0006357">
    <property type="term" value="P:regulation of transcription by RNA polymerase II"/>
    <property type="evidence" value="ECO:0007669"/>
    <property type="project" value="InterPro"/>
</dbReference>
<comment type="subcellular location">
    <subcellularLocation>
        <location evidence="1 6">Nucleus</location>
    </subcellularLocation>
</comment>
<dbReference type="InterPro" id="IPR019145">
    <property type="entry name" value="Mediator_Med10"/>
</dbReference>
<protein>
    <recommendedName>
        <fullName evidence="6">Mediator of RNA polymerase II transcription subunit 10</fullName>
    </recommendedName>
    <alternativeName>
        <fullName evidence="6">Mediator complex subunit 10</fullName>
    </alternativeName>
</protein>
<gene>
    <name evidence="6" type="primary">MED10</name>
    <name evidence="7" type="ORF">ALEPTO_LOCUS3203</name>
</gene>
<comment type="function">
    <text evidence="6">Component of the Mediator complex, a coactivator involved in the regulated transcription of nearly all RNA polymerase II-dependent genes. Mediator functions as a bridge to convey information from gene-specific regulatory proteins to the basal RNA polymerase II transcription machinery. Mediator is recruited to promoters by direct interactions with regulatory proteins and serves as a scaffold for the assembly of a functional preinitiation complex with RNA polymerase II and the general transcription factors.</text>
</comment>
<comment type="caution">
    <text evidence="7">The sequence shown here is derived from an EMBL/GenBank/DDBJ whole genome shotgun (WGS) entry which is preliminary data.</text>
</comment>
<sequence>MGPMMMATSFDHDGIASSYASETPEQDARSNLEFKLQNMIALLWQAAVAVYDSQANSNVLSDLFTHYVNELNDLENTNELINIQVPIEALECLEEGGNPQLLLTEYLEEVMAQEQQMKAKTNSVKSFKSELEQALLSSDVDIDDEYVYEPNGGTSSDTINGH</sequence>
<keyword evidence="5 6" id="KW-0539">Nucleus</keyword>